<name>A0A371QB33_STRIH</name>
<gene>
    <name evidence="2" type="ORF">DY245_02140</name>
</gene>
<dbReference type="OrthoDB" id="9919784at2"/>
<proteinExistence type="predicted"/>
<sequence>MAEKKDDDSNARAERLHELIDQLTADRTAGEKPGTAPAAPGGTSLRDAVHRRMRELDESASGCGESVPERDESAAERDESAAGQDESAAERDESVAERDEPASDHDA</sequence>
<dbReference type="Proteomes" id="UP000262477">
    <property type="component" value="Unassembled WGS sequence"/>
</dbReference>
<dbReference type="EMBL" id="QUAC01000014">
    <property type="protein sequence ID" value="REK91868.1"/>
    <property type="molecule type" value="Genomic_DNA"/>
</dbReference>
<feature type="compositionally biased region" description="Basic and acidic residues" evidence="1">
    <location>
        <begin position="88"/>
        <end position="107"/>
    </location>
</feature>
<accession>A0A371QB33</accession>
<organism evidence="2 3">
    <name type="scientific">Streptomyces inhibens</name>
    <dbReference type="NCBI Taxonomy" id="2293571"/>
    <lineage>
        <taxon>Bacteria</taxon>
        <taxon>Bacillati</taxon>
        <taxon>Actinomycetota</taxon>
        <taxon>Actinomycetes</taxon>
        <taxon>Kitasatosporales</taxon>
        <taxon>Streptomycetaceae</taxon>
        <taxon>Streptomyces</taxon>
    </lineage>
</organism>
<dbReference type="AlphaFoldDB" id="A0A371QB33"/>
<comment type="caution">
    <text evidence="2">The sequence shown here is derived from an EMBL/GenBank/DDBJ whole genome shotgun (WGS) entry which is preliminary data.</text>
</comment>
<evidence type="ECO:0000313" key="2">
    <source>
        <dbReference type="EMBL" id="REK91868.1"/>
    </source>
</evidence>
<feature type="compositionally biased region" description="Basic and acidic residues" evidence="1">
    <location>
        <begin position="67"/>
        <end position="80"/>
    </location>
</feature>
<keyword evidence="3" id="KW-1185">Reference proteome</keyword>
<evidence type="ECO:0000313" key="3">
    <source>
        <dbReference type="Proteomes" id="UP000262477"/>
    </source>
</evidence>
<reference evidence="2 3" key="1">
    <citation type="submission" date="2018-08" db="EMBL/GenBank/DDBJ databases">
        <title>Streptomyces NEAU-D10 sp. nov., a novel Actinomycete isolated from soil.</title>
        <authorList>
            <person name="Jin L."/>
        </authorList>
    </citation>
    <scope>NUCLEOTIDE SEQUENCE [LARGE SCALE GENOMIC DNA]</scope>
    <source>
        <strain evidence="2 3">NEAU-D10</strain>
    </source>
</reference>
<evidence type="ECO:0000256" key="1">
    <source>
        <dbReference type="SAM" id="MobiDB-lite"/>
    </source>
</evidence>
<dbReference type="RefSeq" id="WP_128502846.1">
    <property type="nucleotide sequence ID" value="NZ_QUAC01000014.1"/>
</dbReference>
<protein>
    <submittedName>
        <fullName evidence="2">Uncharacterized protein</fullName>
    </submittedName>
</protein>
<feature type="compositionally biased region" description="Basic and acidic residues" evidence="1">
    <location>
        <begin position="47"/>
        <end position="57"/>
    </location>
</feature>
<feature type="compositionally biased region" description="Basic and acidic residues" evidence="1">
    <location>
        <begin position="1"/>
        <end position="20"/>
    </location>
</feature>
<feature type="region of interest" description="Disordered" evidence="1">
    <location>
        <begin position="1"/>
        <end position="107"/>
    </location>
</feature>